<evidence type="ECO:0000313" key="1">
    <source>
        <dbReference type="EMBL" id="EFO21252.1"/>
    </source>
</evidence>
<dbReference type="AlphaFoldDB" id="A0A1S0TWC0"/>
<dbReference type="GeneID" id="9944655"/>
<dbReference type="CTD" id="9944655"/>
<protein>
    <submittedName>
        <fullName evidence="1">Uncharacterized protein</fullName>
    </submittedName>
</protein>
<dbReference type="EMBL" id="JH712073">
    <property type="protein sequence ID" value="EFO21252.1"/>
    <property type="molecule type" value="Genomic_DNA"/>
</dbReference>
<gene>
    <name evidence="1" type="ORF">LOAG_07236</name>
</gene>
<accession>A0A1S0TWC0</accession>
<organism evidence="1">
    <name type="scientific">Loa loa</name>
    <name type="common">Eye worm</name>
    <name type="synonym">Filaria loa</name>
    <dbReference type="NCBI Taxonomy" id="7209"/>
    <lineage>
        <taxon>Eukaryota</taxon>
        <taxon>Metazoa</taxon>
        <taxon>Ecdysozoa</taxon>
        <taxon>Nematoda</taxon>
        <taxon>Chromadorea</taxon>
        <taxon>Rhabditida</taxon>
        <taxon>Spirurina</taxon>
        <taxon>Spiruromorpha</taxon>
        <taxon>Filarioidea</taxon>
        <taxon>Onchocercidae</taxon>
        <taxon>Loa</taxon>
    </lineage>
</organism>
<dbReference type="RefSeq" id="XP_003142818.1">
    <property type="nucleotide sequence ID" value="XM_003142770.1"/>
</dbReference>
<dbReference type="InParanoid" id="A0A1S0TWC0"/>
<proteinExistence type="predicted"/>
<reference evidence="1" key="1">
    <citation type="submission" date="2012-04" db="EMBL/GenBank/DDBJ databases">
        <title>The Genome Sequence of Loa loa.</title>
        <authorList>
            <consortium name="The Broad Institute Genome Sequencing Platform"/>
            <consortium name="Broad Institute Genome Sequencing Center for Infectious Disease"/>
            <person name="Nutman T.B."/>
            <person name="Fink D.L."/>
            <person name="Russ C."/>
            <person name="Young S."/>
            <person name="Zeng Q."/>
            <person name="Gargeya S."/>
            <person name="Alvarado L."/>
            <person name="Berlin A."/>
            <person name="Chapman S.B."/>
            <person name="Chen Z."/>
            <person name="Freedman E."/>
            <person name="Gellesch M."/>
            <person name="Goldberg J."/>
            <person name="Griggs A."/>
            <person name="Gujja S."/>
            <person name="Heilman E.R."/>
            <person name="Heiman D."/>
            <person name="Howarth C."/>
            <person name="Mehta T."/>
            <person name="Neiman D."/>
            <person name="Pearson M."/>
            <person name="Roberts A."/>
            <person name="Saif S."/>
            <person name="Shea T."/>
            <person name="Shenoy N."/>
            <person name="Sisk P."/>
            <person name="Stolte C."/>
            <person name="Sykes S."/>
            <person name="White J."/>
            <person name="Yandava C."/>
            <person name="Haas B."/>
            <person name="Henn M.R."/>
            <person name="Nusbaum C."/>
            <person name="Birren B."/>
        </authorList>
    </citation>
    <scope>NUCLEOTIDE SEQUENCE [LARGE SCALE GENOMIC DNA]</scope>
</reference>
<sequence length="131" mass="14883">MTQRESNECRSNQFSFILKHFIFKPEIHHSIKNISSVQSITGKVIPIGKNIHGRIVINDEKSFGSLVSLIRPPGTISTGSFYIARPVAVFVHILQTFHGIFADQIVRYHLNFSINFVCINDFDLCHQAVSR</sequence>
<name>A0A1S0TWC0_LOALO</name>
<dbReference type="KEGG" id="loa:LOAG_07236"/>